<evidence type="ECO:0000256" key="6">
    <source>
        <dbReference type="ARBA" id="ARBA00022801"/>
    </source>
</evidence>
<protein>
    <recommendedName>
        <fullName evidence="10">Endonuclease/exonuclease/phosphatase domain-containing protein</fullName>
    </recommendedName>
</protein>
<dbReference type="PANTHER" id="PTHR15822">
    <property type="entry name" value="TRAF AND TNF RECEPTOR-ASSOCIATED PROTEIN"/>
    <property type="match status" value="1"/>
</dbReference>
<dbReference type="AlphaFoldDB" id="A0A271J0R1"/>
<dbReference type="GO" id="GO:0006302">
    <property type="term" value="P:double-strand break repair"/>
    <property type="evidence" value="ECO:0007669"/>
    <property type="project" value="TreeGrafter"/>
</dbReference>
<dbReference type="SUPFAM" id="SSF56219">
    <property type="entry name" value="DNase I-like"/>
    <property type="match status" value="1"/>
</dbReference>
<sequence length="352" mass="37061">MNRLRLALCGLALLTLTAGCDSDGGGTEATVRVMSQNLYLGGDLFTLLEPQCEGNAIVVCVAQLYGTIEASDPAARMAAIAAEIARVDPDLVGLQEVSTYYVQSPADNLPGGPATDATQVTYDFLDLLMDALDAEGADYRVVSVSNNSDVEFPATTNGNTFFDVRYQDADVILARGDVTTSAPTEQSFQSLLTIPVGGTNQTFVRGYQSVRATVGGFDFTFFNTHLEVGGQAEPIQVLQAGELLAPIGATTGPVVFVGDINSNGNANGTSYQTLTVPFEDAFAVGSAATCCQAADLRNAASQLQTRIDVVFYRGFDSVGEAEVVLDEPSDRVGGLWPSDHAGVWAELEAVVQ</sequence>
<feature type="signal peptide" evidence="9">
    <location>
        <begin position="1"/>
        <end position="20"/>
    </location>
</feature>
<keyword evidence="3" id="KW-0540">Nuclease</keyword>
<dbReference type="RefSeq" id="WP_095510294.1">
    <property type="nucleotide sequence ID" value="NZ_MQWD01000001.1"/>
</dbReference>
<evidence type="ECO:0000256" key="8">
    <source>
        <dbReference type="ARBA" id="ARBA00023204"/>
    </source>
</evidence>
<evidence type="ECO:0000256" key="5">
    <source>
        <dbReference type="ARBA" id="ARBA00022763"/>
    </source>
</evidence>
<dbReference type="EMBL" id="MQWD01000001">
    <property type="protein sequence ID" value="PAP76634.1"/>
    <property type="molecule type" value="Genomic_DNA"/>
</dbReference>
<dbReference type="GO" id="GO:0003697">
    <property type="term" value="F:single-stranded DNA binding"/>
    <property type="evidence" value="ECO:0007669"/>
    <property type="project" value="TreeGrafter"/>
</dbReference>
<evidence type="ECO:0000256" key="4">
    <source>
        <dbReference type="ARBA" id="ARBA00022723"/>
    </source>
</evidence>
<reference evidence="11 12" key="1">
    <citation type="submission" date="2016-11" db="EMBL/GenBank/DDBJ databases">
        <title>Study of marine rhodopsin-containing bacteria.</title>
        <authorList>
            <person name="Yoshizawa S."/>
            <person name="Kumagai Y."/>
            <person name="Kogure K."/>
        </authorList>
    </citation>
    <scope>NUCLEOTIDE SEQUENCE [LARGE SCALE GENOMIC DNA]</scope>
    <source>
        <strain evidence="11 12">SAORIC-28</strain>
    </source>
</reference>
<keyword evidence="7" id="KW-0460">Magnesium</keyword>
<dbReference type="InterPro" id="IPR005135">
    <property type="entry name" value="Endo/exonuclease/phosphatase"/>
</dbReference>
<dbReference type="GO" id="GO:0070260">
    <property type="term" value="F:5'-tyrosyl-DNA phosphodiesterase activity"/>
    <property type="evidence" value="ECO:0007669"/>
    <property type="project" value="TreeGrafter"/>
</dbReference>
<keyword evidence="6" id="KW-0378">Hydrolase</keyword>
<dbReference type="InterPro" id="IPR051547">
    <property type="entry name" value="TDP2-like"/>
</dbReference>
<keyword evidence="8" id="KW-0234">DNA repair</keyword>
<evidence type="ECO:0000256" key="1">
    <source>
        <dbReference type="ARBA" id="ARBA00001936"/>
    </source>
</evidence>
<dbReference type="PANTHER" id="PTHR15822:SF4">
    <property type="entry name" value="TYROSYL-DNA PHOSPHODIESTERASE 2"/>
    <property type="match status" value="1"/>
</dbReference>
<keyword evidence="5" id="KW-0227">DNA damage</keyword>
<dbReference type="GO" id="GO:0046872">
    <property type="term" value="F:metal ion binding"/>
    <property type="evidence" value="ECO:0007669"/>
    <property type="project" value="UniProtKB-KW"/>
</dbReference>
<dbReference type="Gene3D" id="3.60.10.10">
    <property type="entry name" value="Endonuclease/exonuclease/phosphatase"/>
    <property type="match status" value="1"/>
</dbReference>
<gene>
    <name evidence="11" type="ORF">BSZ37_09360</name>
</gene>
<evidence type="ECO:0000313" key="11">
    <source>
        <dbReference type="EMBL" id="PAP76634.1"/>
    </source>
</evidence>
<comment type="caution">
    <text evidence="11">The sequence shown here is derived from an EMBL/GenBank/DDBJ whole genome shotgun (WGS) entry which is preliminary data.</text>
</comment>
<accession>A0A271J0R1</accession>
<dbReference type="InterPro" id="IPR036691">
    <property type="entry name" value="Endo/exonu/phosph_ase_sf"/>
</dbReference>
<evidence type="ECO:0000259" key="10">
    <source>
        <dbReference type="Pfam" id="PF03372"/>
    </source>
</evidence>
<proteinExistence type="predicted"/>
<feature type="domain" description="Endonuclease/exonuclease/phosphatase" evidence="10">
    <location>
        <begin position="70"/>
        <end position="340"/>
    </location>
</feature>
<dbReference type="OrthoDB" id="9787701at2"/>
<evidence type="ECO:0000256" key="2">
    <source>
        <dbReference type="ARBA" id="ARBA00001946"/>
    </source>
</evidence>
<dbReference type="GO" id="GO:0004518">
    <property type="term" value="F:nuclease activity"/>
    <property type="evidence" value="ECO:0007669"/>
    <property type="project" value="UniProtKB-KW"/>
</dbReference>
<name>A0A271J0R1_9BACT</name>
<dbReference type="Proteomes" id="UP000216339">
    <property type="component" value="Unassembled WGS sequence"/>
</dbReference>
<comment type="cofactor">
    <cofactor evidence="1">
        <name>Mn(2+)</name>
        <dbReference type="ChEBI" id="CHEBI:29035"/>
    </cofactor>
</comment>
<evidence type="ECO:0000256" key="3">
    <source>
        <dbReference type="ARBA" id="ARBA00022722"/>
    </source>
</evidence>
<evidence type="ECO:0000313" key="12">
    <source>
        <dbReference type="Proteomes" id="UP000216339"/>
    </source>
</evidence>
<feature type="chain" id="PRO_5013170948" description="Endonuclease/exonuclease/phosphatase domain-containing protein" evidence="9">
    <location>
        <begin position="21"/>
        <end position="352"/>
    </location>
</feature>
<keyword evidence="12" id="KW-1185">Reference proteome</keyword>
<comment type="cofactor">
    <cofactor evidence="2">
        <name>Mg(2+)</name>
        <dbReference type="ChEBI" id="CHEBI:18420"/>
    </cofactor>
</comment>
<dbReference type="Pfam" id="PF03372">
    <property type="entry name" value="Exo_endo_phos"/>
    <property type="match status" value="1"/>
</dbReference>
<dbReference type="PROSITE" id="PS51257">
    <property type="entry name" value="PROKAR_LIPOPROTEIN"/>
    <property type="match status" value="1"/>
</dbReference>
<organism evidence="11 12">
    <name type="scientific">Rubrivirga marina</name>
    <dbReference type="NCBI Taxonomy" id="1196024"/>
    <lineage>
        <taxon>Bacteria</taxon>
        <taxon>Pseudomonadati</taxon>
        <taxon>Rhodothermota</taxon>
        <taxon>Rhodothermia</taxon>
        <taxon>Rhodothermales</taxon>
        <taxon>Rubricoccaceae</taxon>
        <taxon>Rubrivirga</taxon>
    </lineage>
</organism>
<evidence type="ECO:0000256" key="9">
    <source>
        <dbReference type="SAM" id="SignalP"/>
    </source>
</evidence>
<evidence type="ECO:0000256" key="7">
    <source>
        <dbReference type="ARBA" id="ARBA00022842"/>
    </source>
</evidence>
<keyword evidence="4" id="KW-0479">Metal-binding</keyword>
<keyword evidence="9" id="KW-0732">Signal</keyword>
<dbReference type="GO" id="GO:0005737">
    <property type="term" value="C:cytoplasm"/>
    <property type="evidence" value="ECO:0007669"/>
    <property type="project" value="TreeGrafter"/>
</dbReference>